<comment type="caution">
    <text evidence="6">The sequence shown here is derived from an EMBL/GenBank/DDBJ whole genome shotgun (WGS) entry which is preliminary data.</text>
</comment>
<reference evidence="6 7" key="1">
    <citation type="submission" date="2017-11" db="EMBL/GenBank/DDBJ databases">
        <title>Genomic Encyclopedia of Archaeal and Bacterial Type Strains, Phase II (KMG-II): From Individual Species to Whole Genera.</title>
        <authorList>
            <person name="Goeker M."/>
        </authorList>
    </citation>
    <scope>NUCLEOTIDE SEQUENCE [LARGE SCALE GENOMIC DNA]</scope>
    <source>
        <strain evidence="6 7">DSM 27617</strain>
    </source>
</reference>
<feature type="transmembrane region" description="Helical" evidence="5">
    <location>
        <begin position="43"/>
        <end position="69"/>
    </location>
</feature>
<evidence type="ECO:0000256" key="4">
    <source>
        <dbReference type="ARBA" id="ARBA00023136"/>
    </source>
</evidence>
<keyword evidence="4 5" id="KW-0472">Membrane</keyword>
<feature type="transmembrane region" description="Helical" evidence="5">
    <location>
        <begin position="106"/>
        <end position="124"/>
    </location>
</feature>
<dbReference type="EMBL" id="PGFD01000001">
    <property type="protein sequence ID" value="PJJ66468.1"/>
    <property type="molecule type" value="Genomic_DNA"/>
</dbReference>
<name>A0A2M9C6K2_9FLAO</name>
<keyword evidence="7" id="KW-1185">Reference proteome</keyword>
<organism evidence="6 7">
    <name type="scientific">Chryseobacterium geocarposphaerae</name>
    <dbReference type="NCBI Taxonomy" id="1416776"/>
    <lineage>
        <taxon>Bacteria</taxon>
        <taxon>Pseudomonadati</taxon>
        <taxon>Bacteroidota</taxon>
        <taxon>Flavobacteriia</taxon>
        <taxon>Flavobacteriales</taxon>
        <taxon>Weeksellaceae</taxon>
        <taxon>Chryseobacterium group</taxon>
        <taxon>Chryseobacterium</taxon>
    </lineage>
</organism>
<dbReference type="InterPro" id="IPR032808">
    <property type="entry name" value="DoxX"/>
</dbReference>
<keyword evidence="3 5" id="KW-1133">Transmembrane helix</keyword>
<evidence type="ECO:0000313" key="6">
    <source>
        <dbReference type="EMBL" id="PJJ66468.1"/>
    </source>
</evidence>
<dbReference type="OrthoDB" id="4732370at2"/>
<evidence type="ECO:0000256" key="1">
    <source>
        <dbReference type="ARBA" id="ARBA00004141"/>
    </source>
</evidence>
<feature type="transmembrane region" description="Helical" evidence="5">
    <location>
        <begin position="76"/>
        <end position="94"/>
    </location>
</feature>
<dbReference type="Pfam" id="PF07681">
    <property type="entry name" value="DoxX"/>
    <property type="match status" value="1"/>
</dbReference>
<evidence type="ECO:0000256" key="2">
    <source>
        <dbReference type="ARBA" id="ARBA00022692"/>
    </source>
</evidence>
<evidence type="ECO:0000313" key="7">
    <source>
        <dbReference type="Proteomes" id="UP000228740"/>
    </source>
</evidence>
<dbReference type="RefSeq" id="WP_100375258.1">
    <property type="nucleotide sequence ID" value="NZ_PGFD01000001.1"/>
</dbReference>
<gene>
    <name evidence="6" type="ORF">CLV73_0452</name>
</gene>
<proteinExistence type="predicted"/>
<protein>
    <submittedName>
        <fullName evidence="6">Thiosulfate dehydrogenase [quinone] large subunit</fullName>
    </submittedName>
</protein>
<dbReference type="Proteomes" id="UP000228740">
    <property type="component" value="Unassembled WGS sequence"/>
</dbReference>
<comment type="subcellular location">
    <subcellularLocation>
        <location evidence="1">Membrane</location>
        <topology evidence="1">Multi-pass membrane protein</topology>
    </subcellularLocation>
</comment>
<evidence type="ECO:0000256" key="5">
    <source>
        <dbReference type="SAM" id="Phobius"/>
    </source>
</evidence>
<sequence length="130" mass="14546">MDTTVFLLLRLGIATSMFGHGLVRLPKLNAFSEWMTTSFEKSLLPKVMVIPFSYVLPVAEFTVGLLLLIGLFTKPALIMGAVILLVLLFGTAMIENWEAIPSQLLHLAFFALLLQFIQCNSWALDKLFNQ</sequence>
<keyword evidence="2 5" id="KW-0812">Transmembrane</keyword>
<dbReference type="AlphaFoldDB" id="A0A2M9C6K2"/>
<accession>A0A2M9C6K2</accession>
<dbReference type="GO" id="GO:0016020">
    <property type="term" value="C:membrane"/>
    <property type="evidence" value="ECO:0007669"/>
    <property type="project" value="UniProtKB-SubCell"/>
</dbReference>
<evidence type="ECO:0000256" key="3">
    <source>
        <dbReference type="ARBA" id="ARBA00022989"/>
    </source>
</evidence>